<dbReference type="InterPro" id="IPR007174">
    <property type="entry name" value="Las1"/>
</dbReference>
<gene>
    <name evidence="1" type="ORF">CL6EHI_052070</name>
</gene>
<dbReference type="VEuPathDB" id="AmoebaDB:EHI_052070"/>
<dbReference type="GO" id="GO:0004519">
    <property type="term" value="F:endonuclease activity"/>
    <property type="evidence" value="ECO:0007669"/>
    <property type="project" value="InterPro"/>
</dbReference>
<name>A0A5K1U8W8_ENTHI</name>
<evidence type="ECO:0000313" key="1">
    <source>
        <dbReference type="EMBL" id="GAT97738.1"/>
    </source>
</evidence>
<organism evidence="1 2">
    <name type="scientific">Entamoeba histolytica</name>
    <dbReference type="NCBI Taxonomy" id="5759"/>
    <lineage>
        <taxon>Eukaryota</taxon>
        <taxon>Amoebozoa</taxon>
        <taxon>Evosea</taxon>
        <taxon>Archamoebae</taxon>
        <taxon>Mastigamoebida</taxon>
        <taxon>Entamoebidae</taxon>
        <taxon>Entamoeba</taxon>
    </lineage>
</organism>
<dbReference type="Pfam" id="PF04031">
    <property type="entry name" value="Las1"/>
    <property type="match status" value="1"/>
</dbReference>
<dbReference type="Proteomes" id="UP000078387">
    <property type="component" value="Unassembled WGS sequence"/>
</dbReference>
<evidence type="ECO:0008006" key="3">
    <source>
        <dbReference type="Google" id="ProtNLM"/>
    </source>
</evidence>
<dbReference type="EMBL" id="BDEQ01000001">
    <property type="protein sequence ID" value="GAT97738.1"/>
    <property type="molecule type" value="Genomic_DNA"/>
</dbReference>
<dbReference type="AlphaFoldDB" id="A0A5K1U8W8"/>
<dbReference type="GO" id="GO:0000470">
    <property type="term" value="P:maturation of LSU-rRNA"/>
    <property type="evidence" value="ECO:0007669"/>
    <property type="project" value="TreeGrafter"/>
</dbReference>
<protein>
    <recommendedName>
        <fullName evidence="3">Las1 family protein</fullName>
    </recommendedName>
</protein>
<evidence type="ECO:0000313" key="2">
    <source>
        <dbReference type="Proteomes" id="UP000078387"/>
    </source>
</evidence>
<dbReference type="VEuPathDB" id="AmoebaDB:EHI7A_184310"/>
<dbReference type="GO" id="GO:0000460">
    <property type="term" value="P:maturation of 5.8S rRNA"/>
    <property type="evidence" value="ECO:0007669"/>
    <property type="project" value="TreeGrafter"/>
</dbReference>
<sequence length="363" mass="41564">MTSAWMNWDEWKNTQISVLEALREPNEEKVKEALNLLLIWQTRQILPVQIEATIGVLNSMCANVENPQFFSSVAGFTIVRFVNGMVDAPQKAGGQHRSVYQMAVELGVPTVLVEVRHSITHGTVPSSEELIECIKIISEYLVINYWERGSQESSRIWFDSFIEAVGRRDSQRIMKSIKEGSRNMTSSSLYELSSLIVRIGKLQGDESKWWKMMVTQICSRRGFSDVLIVGAAKEYCKEIKQNTEQIEEWIIYCISVLSSEVNEVLNVFKSEGVLFENKTQILLKKIHAIINGEMKKIIGGFIIHENLKFKEMECEEIEQFVNEKIQINECEIGQWKKLGELPQFFVSTENLIIDPSISLMIAN</sequence>
<dbReference type="OMA" id="YWRTEEN"/>
<accession>A0A5K1U8W8</accession>
<comment type="caution">
    <text evidence="1">The sequence shown here is derived from an EMBL/GenBank/DDBJ whole genome shotgun (WGS) entry which is preliminary data.</text>
</comment>
<dbReference type="VEuPathDB" id="AmoebaDB:KM1_283900"/>
<dbReference type="PANTHER" id="PTHR15002:SF0">
    <property type="entry name" value="RIBOSOMAL BIOGENESIS PROTEIN LAS1L"/>
    <property type="match status" value="1"/>
</dbReference>
<dbReference type="GO" id="GO:0030687">
    <property type="term" value="C:preribosome, large subunit precursor"/>
    <property type="evidence" value="ECO:0007669"/>
    <property type="project" value="TreeGrafter"/>
</dbReference>
<proteinExistence type="predicted"/>
<dbReference type="VEuPathDB" id="AmoebaDB:EHI5A_222450"/>
<dbReference type="PANTHER" id="PTHR15002">
    <property type="entry name" value="RIBOSOMAL BIOGENESIS PROTEIN LAS1L"/>
    <property type="match status" value="1"/>
</dbReference>
<reference evidence="1 2" key="1">
    <citation type="submission" date="2016-05" db="EMBL/GenBank/DDBJ databases">
        <title>First whole genome sequencing of Entamoeba histolytica HM1:IMSS-clone-6.</title>
        <authorList>
            <person name="Mukherjee Avik.K."/>
            <person name="Izumyama S."/>
            <person name="Nakada-Tsukui K."/>
            <person name="Nozaki T."/>
        </authorList>
    </citation>
    <scope>NUCLEOTIDE SEQUENCE [LARGE SCALE GENOMIC DNA]</scope>
    <source>
        <strain evidence="1 2">HM1:IMSS clone 6</strain>
    </source>
</reference>
<dbReference type="GO" id="GO:0090730">
    <property type="term" value="C:Las1 complex"/>
    <property type="evidence" value="ECO:0007669"/>
    <property type="project" value="InterPro"/>
</dbReference>